<comment type="caution">
    <text evidence="10">The sequence shown here is derived from an EMBL/GenBank/DDBJ whole genome shotgun (WGS) entry which is preliminary data.</text>
</comment>
<keyword evidence="4" id="KW-0808">Transferase</keyword>
<dbReference type="InterPro" id="IPR004358">
    <property type="entry name" value="Sig_transdc_His_kin-like_C"/>
</dbReference>
<feature type="modified residue" description="4-aspartylphosphate" evidence="6">
    <location>
        <position position="54"/>
    </location>
</feature>
<evidence type="ECO:0000256" key="7">
    <source>
        <dbReference type="SAM" id="Coils"/>
    </source>
</evidence>
<keyword evidence="5" id="KW-0902">Two-component regulatory system</keyword>
<evidence type="ECO:0000256" key="6">
    <source>
        <dbReference type="PROSITE-ProRule" id="PRU00169"/>
    </source>
</evidence>
<evidence type="ECO:0000259" key="8">
    <source>
        <dbReference type="PROSITE" id="PS50109"/>
    </source>
</evidence>
<dbReference type="PROSITE" id="PS50110">
    <property type="entry name" value="RESPONSE_REGULATORY"/>
    <property type="match status" value="1"/>
</dbReference>
<dbReference type="SUPFAM" id="SSF52172">
    <property type="entry name" value="CheY-like"/>
    <property type="match status" value="1"/>
</dbReference>
<dbReference type="SMART" id="SM00387">
    <property type="entry name" value="HATPase_c"/>
    <property type="match status" value="1"/>
</dbReference>
<dbReference type="InterPro" id="IPR036890">
    <property type="entry name" value="HATPase_C_sf"/>
</dbReference>
<feature type="coiled-coil region" evidence="7">
    <location>
        <begin position="120"/>
        <end position="154"/>
    </location>
</feature>
<feature type="domain" description="Response regulatory" evidence="9">
    <location>
        <begin position="5"/>
        <end position="121"/>
    </location>
</feature>
<reference evidence="10 11" key="1">
    <citation type="journal article" date="2021" name="Mar. Drugs">
        <title>Genome Reduction and Secondary Metabolism of the Marine Sponge-Associated Cyanobacterium Leptothoe.</title>
        <authorList>
            <person name="Konstantinou D."/>
            <person name="Popin R.V."/>
            <person name="Fewer D.P."/>
            <person name="Sivonen K."/>
            <person name="Gkelis S."/>
        </authorList>
    </citation>
    <scope>NUCLEOTIDE SEQUENCE [LARGE SCALE GENOMIC DNA]</scope>
    <source>
        <strain evidence="10 11">TAU-MAC 1615</strain>
    </source>
</reference>
<dbReference type="EC" id="2.7.13.3" evidence="2"/>
<evidence type="ECO:0000256" key="1">
    <source>
        <dbReference type="ARBA" id="ARBA00000085"/>
    </source>
</evidence>
<dbReference type="SUPFAM" id="SSF55874">
    <property type="entry name" value="ATPase domain of HSP90 chaperone/DNA topoisomerase II/histidine kinase"/>
    <property type="match status" value="1"/>
</dbReference>
<proteinExistence type="predicted"/>
<dbReference type="CDD" id="cd19920">
    <property type="entry name" value="REC_PA4781-like"/>
    <property type="match status" value="1"/>
</dbReference>
<dbReference type="Proteomes" id="UP001196661">
    <property type="component" value="Unassembled WGS sequence"/>
</dbReference>
<dbReference type="InterPro" id="IPR011006">
    <property type="entry name" value="CheY-like_superfamily"/>
</dbReference>
<dbReference type="SMART" id="SM00448">
    <property type="entry name" value="REC"/>
    <property type="match status" value="1"/>
</dbReference>
<accession>A0ABS5XYA2</accession>
<keyword evidence="4" id="KW-0418">Kinase</keyword>
<dbReference type="InterPro" id="IPR036097">
    <property type="entry name" value="HisK_dim/P_sf"/>
</dbReference>
<dbReference type="RefSeq" id="WP_215616548.1">
    <property type="nucleotide sequence ID" value="NZ_JADOER010000001.1"/>
</dbReference>
<name>A0ABS5XYA2_9CYAN</name>
<dbReference type="PROSITE" id="PS50109">
    <property type="entry name" value="HIS_KIN"/>
    <property type="match status" value="1"/>
</dbReference>
<dbReference type="SUPFAM" id="SSF47384">
    <property type="entry name" value="Homodimeric domain of signal transducing histidine kinase"/>
    <property type="match status" value="1"/>
</dbReference>
<keyword evidence="7" id="KW-0175">Coiled coil</keyword>
<evidence type="ECO:0000259" key="9">
    <source>
        <dbReference type="PROSITE" id="PS50110"/>
    </source>
</evidence>
<evidence type="ECO:0000256" key="3">
    <source>
        <dbReference type="ARBA" id="ARBA00022553"/>
    </source>
</evidence>
<dbReference type="PANTHER" id="PTHR43547">
    <property type="entry name" value="TWO-COMPONENT HISTIDINE KINASE"/>
    <property type="match status" value="1"/>
</dbReference>
<dbReference type="CDD" id="cd00082">
    <property type="entry name" value="HisKA"/>
    <property type="match status" value="1"/>
</dbReference>
<dbReference type="EMBL" id="JADOER010000001">
    <property type="protein sequence ID" value="MBT9310632.1"/>
    <property type="molecule type" value="Genomic_DNA"/>
</dbReference>
<dbReference type="Pfam" id="PF00072">
    <property type="entry name" value="Response_reg"/>
    <property type="match status" value="1"/>
</dbReference>
<evidence type="ECO:0000313" key="10">
    <source>
        <dbReference type="EMBL" id="MBT9310632.1"/>
    </source>
</evidence>
<dbReference type="PRINTS" id="PR00344">
    <property type="entry name" value="BCTRLSENSOR"/>
</dbReference>
<evidence type="ECO:0000256" key="2">
    <source>
        <dbReference type="ARBA" id="ARBA00012438"/>
    </source>
</evidence>
<dbReference type="InterPro" id="IPR005467">
    <property type="entry name" value="His_kinase_dom"/>
</dbReference>
<dbReference type="InterPro" id="IPR003661">
    <property type="entry name" value="HisK_dim/P_dom"/>
</dbReference>
<evidence type="ECO:0000256" key="4">
    <source>
        <dbReference type="ARBA" id="ARBA00022777"/>
    </source>
</evidence>
<sequence length="437" mass="48406">MYLGTVLVVDDNPHNLGVISECLDTANLEVLIAKSGESALEKVAYATPDVILLDVMMPGISGFETCQQLKANPDTAHIPIIFMTALTDTESKVKAFQLGAADYVTKPFQEAEIIARIKTHLKLHQALQNIQNTNKKLEEKIHQQELTEKKLRTALIELKAAQGKLIQAAKLSSLGKMVGGIAHEMNNPLTFITGNLAPLSRYINDLQQALTLYQSLDFKIPTPIQAQLEAIDLDFIFQDIPHILGSMKSGATRLATIIQGLRNFANLDQAAEKTIDIHQALDYSLLMVNNRLHTSTSRGTISLEKNYRFSPNTIECFPQLLNQALFQLITNAIDAIDEKAETNETITTPTIRITTQQQADSLVISIRDNGIGIAPEHYPHIFDPFFTTKPIGQGIGLGLSNVHQTIKRHNGNIRCQSRFNQGTTFEITLPLEQPKQP</sequence>
<dbReference type="Gene3D" id="3.40.50.2300">
    <property type="match status" value="1"/>
</dbReference>
<protein>
    <recommendedName>
        <fullName evidence="2">histidine kinase</fullName>
        <ecNumber evidence="2">2.7.13.3</ecNumber>
    </recommendedName>
</protein>
<evidence type="ECO:0000256" key="5">
    <source>
        <dbReference type="ARBA" id="ARBA00023012"/>
    </source>
</evidence>
<dbReference type="Pfam" id="PF02518">
    <property type="entry name" value="HATPase_c"/>
    <property type="match status" value="1"/>
</dbReference>
<organism evidence="10 11">
    <name type="scientific">Leptothoe kymatousa TAU-MAC 1615</name>
    <dbReference type="NCBI Taxonomy" id="2364775"/>
    <lineage>
        <taxon>Bacteria</taxon>
        <taxon>Bacillati</taxon>
        <taxon>Cyanobacteriota</taxon>
        <taxon>Cyanophyceae</taxon>
        <taxon>Nodosilineales</taxon>
        <taxon>Cymatolegaceae</taxon>
        <taxon>Leptothoe</taxon>
        <taxon>Leptothoe kymatousa</taxon>
    </lineage>
</organism>
<keyword evidence="11" id="KW-1185">Reference proteome</keyword>
<dbReference type="Gene3D" id="1.10.287.130">
    <property type="match status" value="1"/>
</dbReference>
<gene>
    <name evidence="10" type="ORF">IXB28_00300</name>
</gene>
<feature type="domain" description="Histidine kinase" evidence="8">
    <location>
        <begin position="180"/>
        <end position="433"/>
    </location>
</feature>
<keyword evidence="3 6" id="KW-0597">Phosphoprotein</keyword>
<dbReference type="Gene3D" id="3.30.565.10">
    <property type="entry name" value="Histidine kinase-like ATPase, C-terminal domain"/>
    <property type="match status" value="1"/>
</dbReference>
<dbReference type="InterPro" id="IPR003594">
    <property type="entry name" value="HATPase_dom"/>
</dbReference>
<dbReference type="PANTHER" id="PTHR43547:SF2">
    <property type="entry name" value="HYBRID SIGNAL TRANSDUCTION HISTIDINE KINASE C"/>
    <property type="match status" value="1"/>
</dbReference>
<dbReference type="InterPro" id="IPR001789">
    <property type="entry name" value="Sig_transdc_resp-reg_receiver"/>
</dbReference>
<evidence type="ECO:0000313" key="11">
    <source>
        <dbReference type="Proteomes" id="UP001196661"/>
    </source>
</evidence>
<comment type="catalytic activity">
    <reaction evidence="1">
        <text>ATP + protein L-histidine = ADP + protein N-phospho-L-histidine.</text>
        <dbReference type="EC" id="2.7.13.3"/>
    </reaction>
</comment>